<feature type="compositionally biased region" description="Basic and acidic residues" evidence="7">
    <location>
        <begin position="1157"/>
        <end position="1168"/>
    </location>
</feature>
<evidence type="ECO:0000313" key="10">
    <source>
        <dbReference type="Proteomes" id="UP000316621"/>
    </source>
</evidence>
<evidence type="ECO:0000256" key="5">
    <source>
        <dbReference type="ARBA" id="ARBA00022833"/>
    </source>
</evidence>
<evidence type="ECO:0000256" key="1">
    <source>
        <dbReference type="ARBA" id="ARBA00004123"/>
    </source>
</evidence>
<name>A0A4Y7K1H0_PAPSO</name>
<dbReference type="InterPro" id="IPR022702">
    <property type="entry name" value="Cytosine_MeTrfase1_RFD"/>
</dbReference>
<feature type="region of interest" description="Disordered" evidence="7">
    <location>
        <begin position="1295"/>
        <end position="1326"/>
    </location>
</feature>
<dbReference type="InterPro" id="IPR055197">
    <property type="entry name" value="PHDvar_NSD"/>
</dbReference>
<dbReference type="GO" id="GO:0008270">
    <property type="term" value="F:zinc ion binding"/>
    <property type="evidence" value="ECO:0007669"/>
    <property type="project" value="UniProtKB-KW"/>
</dbReference>
<evidence type="ECO:0000256" key="6">
    <source>
        <dbReference type="ARBA" id="ARBA00023242"/>
    </source>
</evidence>
<dbReference type="InterPro" id="IPR058939">
    <property type="entry name" value="Mtase_EDM2"/>
</dbReference>
<organism evidence="9 10">
    <name type="scientific">Papaver somniferum</name>
    <name type="common">Opium poppy</name>
    <dbReference type="NCBI Taxonomy" id="3469"/>
    <lineage>
        <taxon>Eukaryota</taxon>
        <taxon>Viridiplantae</taxon>
        <taxon>Streptophyta</taxon>
        <taxon>Embryophyta</taxon>
        <taxon>Tracheophyta</taxon>
        <taxon>Spermatophyta</taxon>
        <taxon>Magnoliopsida</taxon>
        <taxon>Ranunculales</taxon>
        <taxon>Papaveraceae</taxon>
        <taxon>Papaveroideae</taxon>
        <taxon>Papaver</taxon>
    </lineage>
</organism>
<evidence type="ECO:0000259" key="8">
    <source>
        <dbReference type="SMART" id="SM00249"/>
    </source>
</evidence>
<feature type="compositionally biased region" description="Pro residues" evidence="7">
    <location>
        <begin position="1316"/>
        <end position="1326"/>
    </location>
</feature>
<dbReference type="Pfam" id="PF26055">
    <property type="entry name" value="Mtase_EDM2"/>
    <property type="match status" value="1"/>
</dbReference>
<dbReference type="CDD" id="cd15566">
    <property type="entry name" value="PHD3_NSD"/>
    <property type="match status" value="1"/>
</dbReference>
<feature type="region of interest" description="Disordered" evidence="7">
    <location>
        <begin position="1120"/>
        <end position="1168"/>
    </location>
</feature>
<feature type="compositionally biased region" description="Polar residues" evidence="7">
    <location>
        <begin position="1127"/>
        <end position="1139"/>
    </location>
</feature>
<comment type="subcellular location">
    <subcellularLocation>
        <location evidence="1">Nucleus</location>
    </subcellularLocation>
</comment>
<evidence type="ECO:0000256" key="7">
    <source>
        <dbReference type="SAM" id="MobiDB-lite"/>
    </source>
</evidence>
<gene>
    <name evidence="9" type="ORF">C5167_009485</name>
</gene>
<dbReference type="Pfam" id="PF12047">
    <property type="entry name" value="DNMT1-RFD"/>
    <property type="match status" value="1"/>
</dbReference>
<dbReference type="EMBL" id="CM010720">
    <property type="protein sequence ID" value="RZC65798.1"/>
    <property type="molecule type" value="Genomic_DNA"/>
</dbReference>
<dbReference type="GO" id="GO:0006338">
    <property type="term" value="P:chromatin remodeling"/>
    <property type="evidence" value="ECO:0007669"/>
    <property type="project" value="UniProtKB-ARBA"/>
</dbReference>
<dbReference type="Pfam" id="PF22908">
    <property type="entry name" value="PHD_NSD"/>
    <property type="match status" value="1"/>
</dbReference>
<keyword evidence="10" id="KW-1185">Reference proteome</keyword>
<evidence type="ECO:0000256" key="4">
    <source>
        <dbReference type="ARBA" id="ARBA00022771"/>
    </source>
</evidence>
<feature type="region of interest" description="Disordered" evidence="7">
    <location>
        <begin position="1023"/>
        <end position="1082"/>
    </location>
</feature>
<dbReference type="Pfam" id="PF23004">
    <property type="entry name" value="PHDvar_NSD"/>
    <property type="match status" value="1"/>
</dbReference>
<keyword evidence="3" id="KW-0677">Repeat</keyword>
<proteinExistence type="predicted"/>
<dbReference type="SMART" id="SM00249">
    <property type="entry name" value="PHD"/>
    <property type="match status" value="3"/>
</dbReference>
<feature type="domain" description="Zinc finger PHD-type" evidence="8">
    <location>
        <begin position="303"/>
        <end position="369"/>
    </location>
</feature>
<feature type="compositionally biased region" description="Basic and acidic residues" evidence="7">
    <location>
        <begin position="967"/>
        <end position="1000"/>
    </location>
</feature>
<dbReference type="Proteomes" id="UP000316621">
    <property type="component" value="Chromosome 6"/>
</dbReference>
<keyword evidence="6" id="KW-0539">Nucleus</keyword>
<dbReference type="InterPro" id="IPR055198">
    <property type="entry name" value="NSD_PHD"/>
</dbReference>
<feature type="region of interest" description="Disordered" evidence="7">
    <location>
        <begin position="571"/>
        <end position="592"/>
    </location>
</feature>
<accession>A0A4Y7K1H0</accession>
<feature type="compositionally biased region" description="Polar residues" evidence="7">
    <location>
        <begin position="1027"/>
        <end position="1036"/>
    </location>
</feature>
<feature type="region of interest" description="Disordered" evidence="7">
    <location>
        <begin position="1202"/>
        <end position="1235"/>
    </location>
</feature>
<dbReference type="CDD" id="cd15565">
    <property type="entry name" value="PHD2_NSD"/>
    <property type="match status" value="1"/>
</dbReference>
<keyword evidence="4" id="KW-0863">Zinc-finger</keyword>
<feature type="domain" description="Zinc finger PHD-type" evidence="8">
    <location>
        <begin position="243"/>
        <end position="298"/>
    </location>
</feature>
<evidence type="ECO:0000313" key="9">
    <source>
        <dbReference type="EMBL" id="RZC65798.1"/>
    </source>
</evidence>
<dbReference type="PANTHER" id="PTHR46235">
    <property type="entry name" value="PHD FINGER-CONTAINING PROTEIN DDB_G0268158"/>
    <property type="match status" value="1"/>
</dbReference>
<reference evidence="9 10" key="1">
    <citation type="journal article" date="2018" name="Science">
        <title>The opium poppy genome and morphinan production.</title>
        <authorList>
            <person name="Guo L."/>
            <person name="Winzer T."/>
            <person name="Yang X."/>
            <person name="Li Y."/>
            <person name="Ning Z."/>
            <person name="He Z."/>
            <person name="Teodor R."/>
            <person name="Lu Y."/>
            <person name="Bowser T.A."/>
            <person name="Graham I.A."/>
            <person name="Ye K."/>
        </authorList>
    </citation>
    <scope>NUCLEOTIDE SEQUENCE [LARGE SCALE GENOMIC DNA]</scope>
    <source>
        <strain evidence="10">cv. HN1</strain>
        <tissue evidence="9">Leaves</tissue>
    </source>
</reference>
<sequence length="1326" mass="150075">MDSSDDEADDVPHFVENFHFVDDKNEPITFCNLPICWTGDENPGSLEKQIFLQGTADGGLQKIYKPVISWKFELLDKEPRISVLSKEKSWIKLQKPRKSYEPTIRTILITLNALHFLKRNPDTLGKPFWDRLRKNFSLHEVKPSENDLIDHFALINDTVKHDETLSQSKVFTIYLDNPFLKQFLLAFLQNPAKAKASNEHDVDTAVGTKKSKFIVDDDEEWDEAIGNEDEDEDDQESDLFDSVCSICDNGGELLCCEGKCLRSFHATVHDGAESDCKSLGFSKSQVKAIQNFLCKNCESKQHQCYVCGILGSSEKENGAEVFSCVSALCGYFYHPECVSKLLYPENNAEAEAYKQKIFAGESFTCPAHQCSVCKERENKDVDELNFAICRRCPKAYHRKCLPRRIAFEVSEDAEAVRAWDGLLPNNRILIYCLKHKIESYGTPKRNHIKFPYDEQSKTLEGQDLLSGKGKTLIKKRSVPSDHSTCETAFSKKPKLAEKVSFPVKDSNLAIKREKCLSDPRIRPSEKPKSMVAKNPLNSTKMEEHYIADERRATGRETKLNLVVKDAEHVRKQKDIHSRRAEKPQSAAPLKKKQTIRTPLDTETRERILTLKNRLSATITLEDVIRSHTVPSTHASSSKYVVDKSITQGKVDRFVEACRTALRMLEENGKLEEARAVCQPNVLTTISKWRNKLKVYLAPFLVGLRYTSFGRHFTKVDKLQEIVDKLHPYVQNGDMIVDFCCGANDFSCLMKKKLEETGKQCNFKNFDMLSAKNDFNFEKRDWMTVRRDELPAGSKLIMGLNPPFGVRASLANKFIDKALEFKPKLLILIVPPETERLDKKREAYDLIWEDNQKLSGKSFYLPGSVDVNDNQMEQWNLKPPLLYLWSHPDWSEKHKNIAYEEHHLSSEMPHELQTEEQLNEPHLLETDISPVHDFYGDTTKLMKEYADESNPIIDLHGQVSGPEPSKVGSDDNQSRTGHEDDLKFAERSYGDDSKVEAESKHGDGFKLNQALVRGDLRVDQIKLGDSDFNASGDTSQNLKKKRFRENWKAEQAKSKQSRSNDKTPPRNKKEDVDRPSPVSKISSFKSTALDFGTGVYGALPTSSSIRDEDLDDIERRYSSNEGCLFGKDSSSGPTNISSLIQEYGGNEDRTSSFNRSSYPKEKDHHRYGRESDIGIQLLRRYGQQEVDNSELLRRYGQQEIDNSELLRRYGGPDPDSSRRSGGYVPPQDTGFTSMGSVPSCSTYGSVPGNTPSSSYGMMTTAMQRYGPCLDEFNHARPGVFFALDGPPGGVRNAMFGGPGSYPSGPPPHPGFHHDPFGFPPGPPHPFP</sequence>
<evidence type="ECO:0000256" key="3">
    <source>
        <dbReference type="ARBA" id="ARBA00022737"/>
    </source>
</evidence>
<evidence type="ECO:0000256" key="2">
    <source>
        <dbReference type="ARBA" id="ARBA00022723"/>
    </source>
</evidence>
<dbReference type="GO" id="GO:0005634">
    <property type="term" value="C:nucleus"/>
    <property type="evidence" value="ECO:0007669"/>
    <property type="project" value="UniProtKB-SubCell"/>
</dbReference>
<feature type="domain" description="Zinc finger PHD-type" evidence="8">
    <location>
        <begin position="370"/>
        <end position="436"/>
    </location>
</feature>
<dbReference type="InterPro" id="IPR013083">
    <property type="entry name" value="Znf_RING/FYVE/PHD"/>
</dbReference>
<feature type="compositionally biased region" description="Basic and acidic residues" evidence="7">
    <location>
        <begin position="1043"/>
        <end position="1073"/>
    </location>
</feature>
<dbReference type="Gramene" id="RZC65798">
    <property type="protein sequence ID" value="RZC65798"/>
    <property type="gene ID" value="C5167_009485"/>
</dbReference>
<dbReference type="STRING" id="3469.A0A4Y7K1H0"/>
<dbReference type="Gene3D" id="3.30.40.10">
    <property type="entry name" value="Zinc/RING finger domain, C3HC4 (zinc finger)"/>
    <property type="match status" value="2"/>
</dbReference>
<protein>
    <recommendedName>
        <fullName evidence="8">Zinc finger PHD-type domain-containing protein</fullName>
    </recommendedName>
</protein>
<dbReference type="OMA" id="ISRKCMM"/>
<feature type="compositionally biased region" description="Basic and acidic residues" evidence="7">
    <location>
        <begin position="571"/>
        <end position="582"/>
    </location>
</feature>
<keyword evidence="2" id="KW-0479">Metal-binding</keyword>
<keyword evidence="5" id="KW-0862">Zinc</keyword>
<dbReference type="InterPro" id="IPR001965">
    <property type="entry name" value="Znf_PHD"/>
</dbReference>
<feature type="region of interest" description="Disordered" evidence="7">
    <location>
        <begin position="952"/>
        <end position="1000"/>
    </location>
</feature>
<dbReference type="PANTHER" id="PTHR46235:SF3">
    <property type="entry name" value="PHD FINGER-CONTAINING PROTEIN DDB_G0268158"/>
    <property type="match status" value="1"/>
</dbReference>